<dbReference type="GO" id="GO:0072354">
    <property type="term" value="F:histone H3T3 kinase activity"/>
    <property type="evidence" value="ECO:0007669"/>
    <property type="project" value="TreeGrafter"/>
</dbReference>
<dbReference type="PANTHER" id="PTHR24419">
    <property type="entry name" value="INTERLEUKIN-1 RECEPTOR-ASSOCIATED KINASE"/>
    <property type="match status" value="1"/>
</dbReference>
<dbReference type="SUPFAM" id="SSF56112">
    <property type="entry name" value="Protein kinase-like (PK-like)"/>
    <property type="match status" value="1"/>
</dbReference>
<dbReference type="GO" id="GO:0000278">
    <property type="term" value="P:mitotic cell cycle"/>
    <property type="evidence" value="ECO:0007669"/>
    <property type="project" value="TreeGrafter"/>
</dbReference>
<gene>
    <name evidence="11" type="ORF">CC78DRAFT_567873</name>
</gene>
<evidence type="ECO:0000256" key="4">
    <source>
        <dbReference type="ARBA" id="ARBA00022741"/>
    </source>
</evidence>
<dbReference type="Proteomes" id="UP000800093">
    <property type="component" value="Unassembled WGS sequence"/>
</dbReference>
<dbReference type="PANTHER" id="PTHR24419:SF18">
    <property type="entry name" value="SERINE_THREONINE-PROTEIN KINASE HASPIN"/>
    <property type="match status" value="1"/>
</dbReference>
<dbReference type="AlphaFoldDB" id="A0A9P4N431"/>
<keyword evidence="5" id="KW-0418">Kinase</keyword>
<evidence type="ECO:0000256" key="9">
    <source>
        <dbReference type="SAM" id="MobiDB-lite"/>
    </source>
</evidence>
<organism evidence="11 12">
    <name type="scientific">Lojkania enalia</name>
    <dbReference type="NCBI Taxonomy" id="147567"/>
    <lineage>
        <taxon>Eukaryota</taxon>
        <taxon>Fungi</taxon>
        <taxon>Dikarya</taxon>
        <taxon>Ascomycota</taxon>
        <taxon>Pezizomycotina</taxon>
        <taxon>Dothideomycetes</taxon>
        <taxon>Pleosporomycetidae</taxon>
        <taxon>Pleosporales</taxon>
        <taxon>Pleosporales incertae sedis</taxon>
        <taxon>Lojkania</taxon>
    </lineage>
</organism>
<evidence type="ECO:0000256" key="8">
    <source>
        <dbReference type="ARBA" id="ARBA00048679"/>
    </source>
</evidence>
<feature type="compositionally biased region" description="Low complexity" evidence="9">
    <location>
        <begin position="143"/>
        <end position="156"/>
    </location>
</feature>
<evidence type="ECO:0000256" key="7">
    <source>
        <dbReference type="ARBA" id="ARBA00047899"/>
    </source>
</evidence>
<dbReference type="EC" id="2.7.11.1" evidence="1"/>
<feature type="domain" description="Serine/threonine-protein kinase haspin C-terminal" evidence="10">
    <location>
        <begin position="536"/>
        <end position="663"/>
    </location>
</feature>
<dbReference type="InterPro" id="IPR024604">
    <property type="entry name" value="GSG2_C"/>
</dbReference>
<feature type="region of interest" description="Disordered" evidence="9">
    <location>
        <begin position="75"/>
        <end position="206"/>
    </location>
</feature>
<sequence>MAPPKQVYGKRTANLTASRYAKFMSPGKDDFTKDNLDVKEAFMKEVENNGVVSVVEVEQQLEALALKNNVAVEKATMPSKERGQKLRKALKSLDLNSETPKEEGLREEQEEQMRLDENLAGEKDKDRQPESGQKGATKESSLKRASTSSSREASPSNKNRSQTHEVIPSAPRTPVRKGRGHPRTKIPNPQAKPHLLTPDKPPEPSAVYTTYAKPLLDLSDRKKIISFEEWASELDPHFTVTKIAEASFSEVYRLKLKIAVEGAAQESVLKLVALRTPDDALISSNNKAGSRTRGKADTARRLERALAERKEKDLWKSVVEDVQSEVRLLQNLNHIPGFTNFRELTILQGRPSASFCQAWRDWNKARARTKKSEFPNPTKKSSYDDTQLWAVVEMQDAGTDCEKVIDAGGISNIWEIWDVFWGVCLSVAKAEEAVRFEHRDLHLENVCIRSTRSDSSLTETAVHRPLQRKLGFTGLETTVIDYTLARADVVHLSPLTDRRSSLSSVSQLSLSPSISSDSESPASEPDVAYLDLNKDMGLFTASADSEYQYEIYRYMRAVVLYNDPMAQNNEGMLEPPDPASREMGGVKYVKSPSDVWKGFYPKTNLLWAHFLLYKLLLNIEGSEPKNLADEQVMRNIKGAKDEEKVKRKATRLHKILQRVELLLDPYVLGREGCLESVKELVVLAMERGWLDAEDVMAC</sequence>
<dbReference type="InterPro" id="IPR011009">
    <property type="entry name" value="Kinase-like_dom_sf"/>
</dbReference>
<evidence type="ECO:0000256" key="3">
    <source>
        <dbReference type="ARBA" id="ARBA00022679"/>
    </source>
</evidence>
<dbReference type="EMBL" id="ML986611">
    <property type="protein sequence ID" value="KAF2265107.1"/>
    <property type="molecule type" value="Genomic_DNA"/>
</dbReference>
<evidence type="ECO:0000313" key="12">
    <source>
        <dbReference type="Proteomes" id="UP000800093"/>
    </source>
</evidence>
<dbReference type="SMART" id="SM01331">
    <property type="entry name" value="DUF3635"/>
    <property type="match status" value="1"/>
</dbReference>
<comment type="catalytic activity">
    <reaction evidence="7">
        <text>L-threonyl-[protein] + ATP = O-phospho-L-threonyl-[protein] + ADP + H(+)</text>
        <dbReference type="Rhea" id="RHEA:46608"/>
        <dbReference type="Rhea" id="RHEA-COMP:11060"/>
        <dbReference type="Rhea" id="RHEA-COMP:11605"/>
        <dbReference type="ChEBI" id="CHEBI:15378"/>
        <dbReference type="ChEBI" id="CHEBI:30013"/>
        <dbReference type="ChEBI" id="CHEBI:30616"/>
        <dbReference type="ChEBI" id="CHEBI:61977"/>
        <dbReference type="ChEBI" id="CHEBI:456216"/>
        <dbReference type="EC" id="2.7.11.1"/>
    </reaction>
</comment>
<keyword evidence="12" id="KW-1185">Reference proteome</keyword>
<feature type="compositionally biased region" description="Basic residues" evidence="9">
    <location>
        <begin position="174"/>
        <end position="184"/>
    </location>
</feature>
<dbReference type="Gene3D" id="1.10.510.10">
    <property type="entry name" value="Transferase(Phosphotransferase) domain 1"/>
    <property type="match status" value="1"/>
</dbReference>
<keyword evidence="6" id="KW-0067">ATP-binding</keyword>
<keyword evidence="3" id="KW-0808">Transferase</keyword>
<feature type="compositionally biased region" description="Basic and acidic residues" evidence="9">
    <location>
        <begin position="99"/>
        <end position="129"/>
    </location>
</feature>
<dbReference type="Gene3D" id="3.30.200.20">
    <property type="entry name" value="Phosphorylase Kinase, domain 1"/>
    <property type="match status" value="1"/>
</dbReference>
<evidence type="ECO:0000256" key="1">
    <source>
        <dbReference type="ARBA" id="ARBA00012513"/>
    </source>
</evidence>
<dbReference type="Pfam" id="PF12330">
    <property type="entry name" value="Haspin_kinase"/>
    <property type="match status" value="1"/>
</dbReference>
<proteinExistence type="predicted"/>
<dbReference type="GO" id="GO:0005737">
    <property type="term" value="C:cytoplasm"/>
    <property type="evidence" value="ECO:0007669"/>
    <property type="project" value="TreeGrafter"/>
</dbReference>
<comment type="catalytic activity">
    <reaction evidence="8">
        <text>L-seryl-[protein] + ATP = O-phospho-L-seryl-[protein] + ADP + H(+)</text>
        <dbReference type="Rhea" id="RHEA:17989"/>
        <dbReference type="Rhea" id="RHEA-COMP:9863"/>
        <dbReference type="Rhea" id="RHEA-COMP:11604"/>
        <dbReference type="ChEBI" id="CHEBI:15378"/>
        <dbReference type="ChEBI" id="CHEBI:29999"/>
        <dbReference type="ChEBI" id="CHEBI:30616"/>
        <dbReference type="ChEBI" id="CHEBI:83421"/>
        <dbReference type="ChEBI" id="CHEBI:456216"/>
        <dbReference type="EC" id="2.7.11.1"/>
    </reaction>
</comment>
<evidence type="ECO:0000259" key="10">
    <source>
        <dbReference type="SMART" id="SM01331"/>
    </source>
</evidence>
<dbReference type="GO" id="GO:0035556">
    <property type="term" value="P:intracellular signal transduction"/>
    <property type="evidence" value="ECO:0007669"/>
    <property type="project" value="TreeGrafter"/>
</dbReference>
<accession>A0A9P4N431</accession>
<protein>
    <recommendedName>
        <fullName evidence="1">non-specific serine/threonine protein kinase</fullName>
        <ecNumber evidence="1">2.7.11.1</ecNumber>
    </recommendedName>
</protein>
<dbReference type="OrthoDB" id="21018at2759"/>
<keyword evidence="2" id="KW-0723">Serine/threonine-protein kinase</keyword>
<dbReference type="GO" id="GO:0005524">
    <property type="term" value="F:ATP binding"/>
    <property type="evidence" value="ECO:0007669"/>
    <property type="project" value="UniProtKB-KW"/>
</dbReference>
<evidence type="ECO:0000313" key="11">
    <source>
        <dbReference type="EMBL" id="KAF2265107.1"/>
    </source>
</evidence>
<evidence type="ECO:0000256" key="2">
    <source>
        <dbReference type="ARBA" id="ARBA00022527"/>
    </source>
</evidence>
<name>A0A9P4N431_9PLEO</name>
<dbReference type="GO" id="GO:0005634">
    <property type="term" value="C:nucleus"/>
    <property type="evidence" value="ECO:0007669"/>
    <property type="project" value="TreeGrafter"/>
</dbReference>
<reference evidence="12" key="1">
    <citation type="journal article" date="2020" name="Stud. Mycol.">
        <title>101 Dothideomycetes genomes: A test case for predicting lifestyles and emergence of pathogens.</title>
        <authorList>
            <person name="Haridas S."/>
            <person name="Albert R."/>
            <person name="Binder M."/>
            <person name="Bloem J."/>
            <person name="LaButti K."/>
            <person name="Salamov A."/>
            <person name="Andreopoulos B."/>
            <person name="Baker S."/>
            <person name="Barry K."/>
            <person name="Bills G."/>
            <person name="Bluhm B."/>
            <person name="Cannon C."/>
            <person name="Castanera R."/>
            <person name="Culley D."/>
            <person name="Daum C."/>
            <person name="Ezra D."/>
            <person name="Gonzalez J."/>
            <person name="Henrissat B."/>
            <person name="Kuo A."/>
            <person name="Liang C."/>
            <person name="Lipzen A."/>
            <person name="Lutzoni F."/>
            <person name="Magnuson J."/>
            <person name="Mondo S."/>
            <person name="Nolan M."/>
            <person name="Ohm R."/>
            <person name="Pangilinan J."/>
            <person name="Park H.-J."/>
            <person name="Ramirez L."/>
            <person name="Alfaro M."/>
            <person name="Sun H."/>
            <person name="Tritt A."/>
            <person name="Yoshinaga Y."/>
            <person name="Zwiers L.-H."/>
            <person name="Turgeon B."/>
            <person name="Goodwin S."/>
            <person name="Spatafora J."/>
            <person name="Crous P."/>
            <person name="Grigoriev I."/>
        </authorList>
    </citation>
    <scope>NUCLEOTIDE SEQUENCE [LARGE SCALE GENOMIC DNA]</scope>
    <source>
        <strain evidence="12">CBS 304.66</strain>
    </source>
</reference>
<evidence type="ECO:0000256" key="6">
    <source>
        <dbReference type="ARBA" id="ARBA00022840"/>
    </source>
</evidence>
<keyword evidence="4" id="KW-0547">Nucleotide-binding</keyword>
<evidence type="ECO:0000256" key="5">
    <source>
        <dbReference type="ARBA" id="ARBA00022777"/>
    </source>
</evidence>
<comment type="caution">
    <text evidence="11">The sequence shown here is derived from an EMBL/GenBank/DDBJ whole genome shotgun (WGS) entry which is preliminary data.</text>
</comment>